<dbReference type="RefSeq" id="XP_024324957.1">
    <property type="nucleotide sequence ID" value="XM_024467523.1"/>
</dbReference>
<gene>
    <name evidence="1" type="ORF">VC83_03885</name>
</gene>
<dbReference type="Proteomes" id="UP000077154">
    <property type="component" value="Unassembled WGS sequence"/>
</dbReference>
<protein>
    <submittedName>
        <fullName evidence="1">Uncharacterized protein</fullName>
    </submittedName>
</protein>
<name>A0A177AES9_9PEZI</name>
<organism evidence="1">
    <name type="scientific">Pseudogymnoascus destructans</name>
    <dbReference type="NCBI Taxonomy" id="655981"/>
    <lineage>
        <taxon>Eukaryota</taxon>
        <taxon>Fungi</taxon>
        <taxon>Dikarya</taxon>
        <taxon>Ascomycota</taxon>
        <taxon>Pezizomycotina</taxon>
        <taxon>Leotiomycetes</taxon>
        <taxon>Thelebolales</taxon>
        <taxon>Thelebolaceae</taxon>
        <taxon>Pseudogymnoascus</taxon>
    </lineage>
</organism>
<evidence type="ECO:0000313" key="1">
    <source>
        <dbReference type="EMBL" id="OAF59674.1"/>
    </source>
</evidence>
<dbReference type="OrthoDB" id="10361530at2759"/>
<dbReference type="EMBL" id="KV441393">
    <property type="protein sequence ID" value="OAF59674.1"/>
    <property type="molecule type" value="Genomic_DNA"/>
</dbReference>
<proteinExistence type="predicted"/>
<dbReference type="AlphaFoldDB" id="A0A177AES9"/>
<reference evidence="1" key="1">
    <citation type="submission" date="2016-03" db="EMBL/GenBank/DDBJ databases">
        <title>Updated assembly of Pseudogymnoascus destructans, the fungus causing white-nose syndrome of bats.</title>
        <authorList>
            <person name="Palmer J.M."/>
            <person name="Drees K.P."/>
            <person name="Foster J.T."/>
            <person name="Lindner D.L."/>
        </authorList>
    </citation>
    <scope>NUCLEOTIDE SEQUENCE [LARGE SCALE GENOMIC DNA]</scope>
    <source>
        <strain evidence="1">20631-21</strain>
    </source>
</reference>
<sequence length="94" mass="10460">MENHQYGKLRGRPLTDSLPWHRIVESERTKMKLQLPDLAFGSDEPIRPSGHRVPEHTTGYQDHLTAFTDDAHGLNLAGAVEQQSVGVVSGPTQF</sequence>
<dbReference type="GeneID" id="36286958"/>
<accession>A0A177AES9</accession>